<dbReference type="PANTHER" id="PTHR45772:SF8">
    <property type="entry name" value="HIGH-AFFINITY BRANCHED-CHAIN AMINO ACID TRANSPORT ATP-BINDING PROTEIN"/>
    <property type="match status" value="1"/>
</dbReference>
<dbReference type="Pfam" id="PF00005">
    <property type="entry name" value="ABC_tran"/>
    <property type="match status" value="1"/>
</dbReference>
<reference evidence="5" key="1">
    <citation type="submission" date="2022-05" db="EMBL/GenBank/DDBJ databases">
        <title>An RpoN-dependent PEP-CTERM gene is involved in floc formation of an Aquincola tertiaricarbonis strain.</title>
        <authorList>
            <person name="Qiu D."/>
            <person name="Xia M."/>
        </authorList>
    </citation>
    <scope>NUCLEOTIDE SEQUENCE</scope>
    <source>
        <strain evidence="5">RN12</strain>
    </source>
</reference>
<evidence type="ECO:0000313" key="6">
    <source>
        <dbReference type="Proteomes" id="UP001056201"/>
    </source>
</evidence>
<dbReference type="InterPro" id="IPR032823">
    <property type="entry name" value="BCA_ABC_TP_C"/>
</dbReference>
<evidence type="ECO:0000259" key="4">
    <source>
        <dbReference type="PROSITE" id="PS50893"/>
    </source>
</evidence>
<dbReference type="CDD" id="cd03219">
    <property type="entry name" value="ABC_Mj1267_LivG_branched"/>
    <property type="match status" value="1"/>
</dbReference>
<dbReference type="SUPFAM" id="SSF52540">
    <property type="entry name" value="P-loop containing nucleoside triphosphate hydrolases"/>
    <property type="match status" value="1"/>
</dbReference>
<dbReference type="InterPro" id="IPR017781">
    <property type="entry name" value="ABC_transptr_urea_ATP-bd_UrtD"/>
</dbReference>
<evidence type="ECO:0000313" key="5">
    <source>
        <dbReference type="EMBL" id="URI08340.1"/>
    </source>
</evidence>
<dbReference type="Gene3D" id="3.40.50.300">
    <property type="entry name" value="P-loop containing nucleotide triphosphate hydrolases"/>
    <property type="match status" value="1"/>
</dbReference>
<protein>
    <submittedName>
        <fullName evidence="5">Urea ABC transporter ATP-binding protein UrtD</fullName>
    </submittedName>
</protein>
<evidence type="ECO:0000256" key="3">
    <source>
        <dbReference type="ARBA" id="ARBA00022840"/>
    </source>
</evidence>
<keyword evidence="6" id="KW-1185">Reference proteome</keyword>
<dbReference type="NCBIfam" id="TIGR03411">
    <property type="entry name" value="urea_trans_UrtD"/>
    <property type="match status" value="1"/>
</dbReference>
<dbReference type="Pfam" id="PF12399">
    <property type="entry name" value="BCA_ABC_TP_C"/>
    <property type="match status" value="1"/>
</dbReference>
<dbReference type="Proteomes" id="UP001056201">
    <property type="component" value="Chromosome 1"/>
</dbReference>
<evidence type="ECO:0000256" key="1">
    <source>
        <dbReference type="ARBA" id="ARBA00022448"/>
    </source>
</evidence>
<keyword evidence="3 5" id="KW-0067">ATP-binding</keyword>
<dbReference type="InterPro" id="IPR027417">
    <property type="entry name" value="P-loop_NTPase"/>
</dbReference>
<feature type="domain" description="ABC transporter" evidence="4">
    <location>
        <begin position="49"/>
        <end position="292"/>
    </location>
</feature>
<dbReference type="GO" id="GO:0005524">
    <property type="term" value="F:ATP binding"/>
    <property type="evidence" value="ECO:0007669"/>
    <property type="project" value="UniProtKB-KW"/>
</dbReference>
<dbReference type="InterPro" id="IPR051120">
    <property type="entry name" value="ABC_AA/LPS_Transport"/>
</dbReference>
<proteinExistence type="predicted"/>
<dbReference type="PROSITE" id="PS50893">
    <property type="entry name" value="ABC_TRANSPORTER_2"/>
    <property type="match status" value="1"/>
</dbReference>
<dbReference type="PANTHER" id="PTHR45772">
    <property type="entry name" value="CONSERVED COMPONENT OF ABC TRANSPORTER FOR NATURAL AMINO ACIDS-RELATED"/>
    <property type="match status" value="1"/>
</dbReference>
<dbReference type="InterPro" id="IPR003439">
    <property type="entry name" value="ABC_transporter-like_ATP-bd"/>
</dbReference>
<organism evidence="5 6">
    <name type="scientific">Aquincola tertiaricarbonis</name>
    <dbReference type="NCBI Taxonomy" id="391953"/>
    <lineage>
        <taxon>Bacteria</taxon>
        <taxon>Pseudomonadati</taxon>
        <taxon>Pseudomonadota</taxon>
        <taxon>Betaproteobacteria</taxon>
        <taxon>Burkholderiales</taxon>
        <taxon>Sphaerotilaceae</taxon>
        <taxon>Aquincola</taxon>
    </lineage>
</organism>
<accession>A0ABY4S804</accession>
<name>A0ABY4S804_AQUTE</name>
<gene>
    <name evidence="5" type="primary">urtD</name>
    <name evidence="5" type="ORF">MW290_07155</name>
</gene>
<evidence type="ECO:0000256" key="2">
    <source>
        <dbReference type="ARBA" id="ARBA00022741"/>
    </source>
</evidence>
<sequence>MTPDLMEAGTQLRQAHEQRVNNVGGSGGDASYGRVARAGVPEFAQGVALYVDDITVSFDGFRALNALSLTINVGELRCIIGPNGAGKTTMMDVITGKTRPDKGKVFFGSNIDLLRLRENDIAQIGIGRKFQKPTVYEELSVFENLELALKADRRVRASVFSRLTGAQLDRIGEILALIHLKDAAQRTAGLLSHGQKQWLEIGMLLMQDPKLLLLDEPVAGMTDEETERTAELFLSLEGRHSLVVVEHDMKFVDQLTEGRKKVTVLHEGSVLAEGLLADVQANDKVVEVYLGR</sequence>
<dbReference type="EMBL" id="CP097635">
    <property type="protein sequence ID" value="URI08340.1"/>
    <property type="molecule type" value="Genomic_DNA"/>
</dbReference>
<keyword evidence="1" id="KW-0813">Transport</keyword>
<keyword evidence="2" id="KW-0547">Nucleotide-binding</keyword>
<dbReference type="RefSeq" id="WP_250196562.1">
    <property type="nucleotide sequence ID" value="NZ_CP097635.1"/>
</dbReference>